<evidence type="ECO:0000313" key="3">
    <source>
        <dbReference type="Proteomes" id="UP000548632"/>
    </source>
</evidence>
<dbReference type="Proteomes" id="UP000548632">
    <property type="component" value="Unassembled WGS sequence"/>
</dbReference>
<comment type="caution">
    <text evidence="2">The sequence shown here is derived from an EMBL/GenBank/DDBJ whole genome shotgun (WGS) entry which is preliminary data.</text>
</comment>
<protein>
    <submittedName>
        <fullName evidence="2">DUF1640 domain-containing protein</fullName>
    </submittedName>
</protein>
<dbReference type="RefSeq" id="WP_182585066.1">
    <property type="nucleotide sequence ID" value="NZ_JABVCQ010000118.1"/>
</dbReference>
<keyword evidence="1" id="KW-1133">Transmembrane helix</keyword>
<evidence type="ECO:0000256" key="1">
    <source>
        <dbReference type="SAM" id="Phobius"/>
    </source>
</evidence>
<dbReference type="Gene3D" id="1.20.5.340">
    <property type="match status" value="1"/>
</dbReference>
<keyword evidence="3" id="KW-1185">Reference proteome</keyword>
<gene>
    <name evidence="2" type="ORF">HUK38_14805</name>
</gene>
<evidence type="ECO:0000313" key="2">
    <source>
        <dbReference type="EMBL" id="MBB1127471.1"/>
    </source>
</evidence>
<keyword evidence="1" id="KW-0472">Membrane</keyword>
<organism evidence="2 3">
    <name type="scientific">Thiospirillum jenense</name>
    <dbReference type="NCBI Taxonomy" id="1653858"/>
    <lineage>
        <taxon>Bacteria</taxon>
        <taxon>Pseudomonadati</taxon>
        <taxon>Pseudomonadota</taxon>
        <taxon>Gammaproteobacteria</taxon>
        <taxon>Chromatiales</taxon>
        <taxon>Chromatiaceae</taxon>
        <taxon>Thiospirillum</taxon>
    </lineage>
</organism>
<sequence>MSTITFDTHEFVKKLQSVGFTQEQAEVFTAEHRRIIDDTLVTKDHLDMRVRELEMRLRELEYRLIIKLGAMMMASVITLAALVRFL</sequence>
<accession>A0A839HFT9</accession>
<feature type="transmembrane region" description="Helical" evidence="1">
    <location>
        <begin position="64"/>
        <end position="83"/>
    </location>
</feature>
<dbReference type="AlphaFoldDB" id="A0A839HFT9"/>
<keyword evidence="1" id="KW-0812">Transmembrane</keyword>
<reference evidence="2 3" key="1">
    <citation type="journal article" date="2020" name="Arch. Microbiol.">
        <title>The genome sequence of the giant phototrophic gammaproteobacterium Thiospirillum jenense gives insight into its physiological properties and phylogenetic relationships.</title>
        <authorList>
            <person name="Imhoff J.F."/>
            <person name="Meyer T.E."/>
            <person name="Kyndt J.A."/>
        </authorList>
    </citation>
    <scope>NUCLEOTIDE SEQUENCE [LARGE SCALE GENOMIC DNA]</scope>
    <source>
        <strain evidence="2 3">DSM 216</strain>
    </source>
</reference>
<name>A0A839HFT9_9GAMM</name>
<proteinExistence type="predicted"/>
<dbReference type="EMBL" id="JABVCQ010000118">
    <property type="protein sequence ID" value="MBB1127471.1"/>
    <property type="molecule type" value="Genomic_DNA"/>
</dbReference>